<dbReference type="Proteomes" id="UP000030380">
    <property type="component" value="Unassembled WGS sequence"/>
</dbReference>
<dbReference type="Pfam" id="PF14520">
    <property type="entry name" value="HHH_5"/>
    <property type="match status" value="1"/>
</dbReference>
<reference evidence="17 18" key="1">
    <citation type="submission" date="2014-11" db="EMBL/GenBank/DDBJ databases">
        <title>Draft genome sequence of Chelonobacter oris 1662T, associated with respiratory disease in Hermann's Tortoises.</title>
        <authorList>
            <person name="Kudirkiene E."/>
            <person name="Hansen M.J."/>
            <person name="Bojesen A.M."/>
        </authorList>
    </citation>
    <scope>NUCLEOTIDE SEQUENCE [LARGE SCALE GENOMIC DNA]</scope>
    <source>
        <strain evidence="17 18">1662</strain>
    </source>
</reference>
<dbReference type="PANTHER" id="PTHR30562:SF1">
    <property type="entry name" value="UVRABC SYSTEM PROTEIN C"/>
    <property type="match status" value="1"/>
</dbReference>
<dbReference type="STRING" id="505317.OA57_03680"/>
<evidence type="ECO:0000256" key="2">
    <source>
        <dbReference type="ARBA" id="ARBA00022490"/>
    </source>
</evidence>
<dbReference type="Pfam" id="PF01541">
    <property type="entry name" value="GIY-YIG"/>
    <property type="match status" value="1"/>
</dbReference>
<dbReference type="CDD" id="cd10434">
    <property type="entry name" value="GIY-YIG_UvrC_Cho"/>
    <property type="match status" value="1"/>
</dbReference>
<evidence type="ECO:0000256" key="12">
    <source>
        <dbReference type="ARBA" id="ARBA00077138"/>
    </source>
</evidence>
<dbReference type="PROSITE" id="PS50165">
    <property type="entry name" value="UVRC"/>
    <property type="match status" value="1"/>
</dbReference>
<dbReference type="RefSeq" id="WP_034613743.1">
    <property type="nucleotide sequence ID" value="NZ_JSUM01000005.1"/>
</dbReference>
<evidence type="ECO:0000256" key="3">
    <source>
        <dbReference type="ARBA" id="ARBA00022763"/>
    </source>
</evidence>
<dbReference type="PANTHER" id="PTHR30562">
    <property type="entry name" value="UVRC/OXIDOREDUCTASE"/>
    <property type="match status" value="1"/>
</dbReference>
<evidence type="ECO:0000259" key="15">
    <source>
        <dbReference type="PROSITE" id="PS50164"/>
    </source>
</evidence>
<keyword evidence="18" id="KW-1185">Reference proteome</keyword>
<keyword evidence="5 13" id="KW-0267">Excision nuclease</keyword>
<accession>A0A0A3BB86</accession>
<dbReference type="Gene3D" id="3.40.1440.10">
    <property type="entry name" value="GIY-YIG endonuclease"/>
    <property type="match status" value="1"/>
</dbReference>
<dbReference type="GO" id="GO:0009380">
    <property type="term" value="C:excinuclease repair complex"/>
    <property type="evidence" value="ECO:0007669"/>
    <property type="project" value="InterPro"/>
</dbReference>
<comment type="subcellular location">
    <subcellularLocation>
        <location evidence="1 13">Cytoplasm</location>
    </subcellularLocation>
</comment>
<keyword evidence="3 13" id="KW-0227">DNA damage</keyword>
<name>A0A0A3BB86_9PAST</name>
<feature type="domain" description="UvrC family homology region profile" evidence="16">
    <location>
        <begin position="252"/>
        <end position="477"/>
    </location>
</feature>
<dbReference type="Gene3D" id="3.30.420.340">
    <property type="entry name" value="UvrC, RNAse H endonuclease domain"/>
    <property type="match status" value="1"/>
</dbReference>
<evidence type="ECO:0000256" key="10">
    <source>
        <dbReference type="ARBA" id="ARBA00062841"/>
    </source>
</evidence>
<dbReference type="SMART" id="SM00278">
    <property type="entry name" value="HhH1"/>
    <property type="match status" value="2"/>
</dbReference>
<evidence type="ECO:0000256" key="13">
    <source>
        <dbReference type="HAMAP-Rule" id="MF_00203"/>
    </source>
</evidence>
<evidence type="ECO:0000313" key="18">
    <source>
        <dbReference type="Proteomes" id="UP000030380"/>
    </source>
</evidence>
<dbReference type="PROSITE" id="PS50151">
    <property type="entry name" value="UVR"/>
    <property type="match status" value="1"/>
</dbReference>
<dbReference type="Pfam" id="PF08459">
    <property type="entry name" value="UvrC_RNaseH_dom"/>
    <property type="match status" value="1"/>
</dbReference>
<dbReference type="NCBIfam" id="NF001824">
    <property type="entry name" value="PRK00558.1-5"/>
    <property type="match status" value="1"/>
</dbReference>
<evidence type="ECO:0000256" key="5">
    <source>
        <dbReference type="ARBA" id="ARBA00022881"/>
    </source>
</evidence>
<keyword evidence="2 13" id="KW-0963">Cytoplasm</keyword>
<feature type="domain" description="UVR" evidence="14">
    <location>
        <begin position="201"/>
        <end position="236"/>
    </location>
</feature>
<dbReference type="GO" id="GO:0005737">
    <property type="term" value="C:cytoplasm"/>
    <property type="evidence" value="ECO:0007669"/>
    <property type="project" value="UniProtKB-SubCell"/>
</dbReference>
<evidence type="ECO:0000313" key="17">
    <source>
        <dbReference type="EMBL" id="KGQ70814.1"/>
    </source>
</evidence>
<dbReference type="SUPFAM" id="SSF46600">
    <property type="entry name" value="C-terminal UvrC-binding domain of UvrB"/>
    <property type="match status" value="1"/>
</dbReference>
<dbReference type="NCBIfam" id="TIGR00194">
    <property type="entry name" value="uvrC"/>
    <property type="match status" value="1"/>
</dbReference>
<dbReference type="FunFam" id="4.10.860.10:FF:000002">
    <property type="entry name" value="UvrABC system protein C"/>
    <property type="match status" value="1"/>
</dbReference>
<dbReference type="OrthoDB" id="9804933at2"/>
<dbReference type="SUPFAM" id="SSF47781">
    <property type="entry name" value="RuvA domain 2-like"/>
    <property type="match status" value="1"/>
</dbReference>
<sequence>MFDAKRFLAEVTSEPGVYRMYDDKNTVIYVGKAKDLKKRLSSYFRKNVSGKKTEALVAQIAQIDVTVTRSETEALLLEHNYIKKYQPKYNVLLRDDKSYPFILLTKERHPRLTAFRGSHKITGDYFGPYPNAGAVRETLSLIQKLFPVRQCEDTTYRNRSRPCLQYQIGRCCAPCVSGYVSDEEYQRQVGYVRLFLQGKDQQVLQHLVTQMEQASAQWDFEKAAAYRDQIQAVRAVTEKQMISNQDTEDLDIIAIAYQHGIACIHVMFIRQGKVLGSRSYFPKIPSHTALDEVSETFFGQFYLQAGQGRTMPKKIITNRQLQQKTALETLLGEQAGCHVTIQDNAKGKQSKFLQLAQINADIALTDQLKQSGRIKKRYQALSELLGLTSIRRMECFDISHTMGEQTVASCVVFNRDGPYKADYRRFNIDGITPGDDYAAMEKALLKRYNKPLEADKIPDIIFIDGGKGQLNRALAVFAGLNVEWDKTQPLLIGVAKGVERKAGLETLIISKQDRELHLPADSPALHLIQHIRDESHRHAIGGHRKKRQKAFARSGLESIEGIGSKRRQALLKYLGGMQGVKSATVEELATVPGISRKMAETVFERLKFS</sequence>
<protein>
    <recommendedName>
        <fullName evidence="11 13">UvrABC system protein C</fullName>
        <shortName evidence="13">Protein UvrC</shortName>
    </recommendedName>
    <alternativeName>
        <fullName evidence="12 13">Excinuclease ABC subunit C</fullName>
    </alternativeName>
</protein>
<dbReference type="InterPro" id="IPR001162">
    <property type="entry name" value="UvrC_RNase_H_dom"/>
</dbReference>
<keyword evidence="4 13" id="KW-0228">DNA excision</keyword>
<keyword evidence="6 13" id="KW-0234">DNA repair</keyword>
<dbReference type="SUPFAM" id="SSF82771">
    <property type="entry name" value="GIY-YIG endonuclease"/>
    <property type="match status" value="1"/>
</dbReference>
<dbReference type="InterPro" id="IPR004791">
    <property type="entry name" value="UvrC"/>
</dbReference>
<dbReference type="PROSITE" id="PS50164">
    <property type="entry name" value="GIY_YIG"/>
    <property type="match status" value="1"/>
</dbReference>
<comment type="subunit">
    <text evidence="10 13">Interacts with UvrB in an incision complex.</text>
</comment>
<evidence type="ECO:0000256" key="8">
    <source>
        <dbReference type="ARBA" id="ARBA00059452"/>
    </source>
</evidence>
<gene>
    <name evidence="13 17" type="primary">uvrC</name>
    <name evidence="17" type="ORF">OA57_03680</name>
</gene>
<evidence type="ECO:0000259" key="14">
    <source>
        <dbReference type="PROSITE" id="PS50151"/>
    </source>
</evidence>
<evidence type="ECO:0000256" key="7">
    <source>
        <dbReference type="ARBA" id="ARBA00023236"/>
    </source>
</evidence>
<keyword evidence="7 13" id="KW-0742">SOS response</keyword>
<dbReference type="HAMAP" id="MF_00203">
    <property type="entry name" value="UvrC"/>
    <property type="match status" value="1"/>
</dbReference>
<evidence type="ECO:0000256" key="4">
    <source>
        <dbReference type="ARBA" id="ARBA00022769"/>
    </source>
</evidence>
<dbReference type="GO" id="GO:0006289">
    <property type="term" value="P:nucleotide-excision repair"/>
    <property type="evidence" value="ECO:0007669"/>
    <property type="project" value="UniProtKB-UniRule"/>
</dbReference>
<dbReference type="InterPro" id="IPR003583">
    <property type="entry name" value="Hlx-hairpin-Hlx_DNA-bd_motif"/>
</dbReference>
<dbReference type="FunFam" id="1.10.150.20:FF:000005">
    <property type="entry name" value="UvrABC system protein C"/>
    <property type="match status" value="1"/>
</dbReference>
<dbReference type="FunFam" id="3.30.420.340:FF:000001">
    <property type="entry name" value="UvrABC system protein C"/>
    <property type="match status" value="1"/>
</dbReference>
<comment type="caution">
    <text evidence="17">The sequence shown here is derived from an EMBL/GenBank/DDBJ whole genome shotgun (WGS) entry which is preliminary data.</text>
</comment>
<dbReference type="GO" id="GO:0009432">
    <property type="term" value="P:SOS response"/>
    <property type="evidence" value="ECO:0007669"/>
    <property type="project" value="UniProtKB-UniRule"/>
</dbReference>
<dbReference type="InterPro" id="IPR038476">
    <property type="entry name" value="UvrC_RNase_H_dom_sf"/>
</dbReference>
<evidence type="ECO:0000259" key="16">
    <source>
        <dbReference type="PROSITE" id="PS50165"/>
    </source>
</evidence>
<dbReference type="InterPro" id="IPR036876">
    <property type="entry name" value="UVR_dom_sf"/>
</dbReference>
<evidence type="ECO:0000256" key="6">
    <source>
        <dbReference type="ARBA" id="ARBA00023204"/>
    </source>
</evidence>
<organism evidence="17 18">
    <name type="scientific">Chelonobacter oris</name>
    <dbReference type="NCBI Taxonomy" id="505317"/>
    <lineage>
        <taxon>Bacteria</taxon>
        <taxon>Pseudomonadati</taxon>
        <taxon>Pseudomonadota</taxon>
        <taxon>Gammaproteobacteria</taxon>
        <taxon>Pasteurellales</taxon>
        <taxon>Pasteurellaceae</taxon>
        <taxon>Chelonobacter</taxon>
    </lineage>
</organism>
<dbReference type="InterPro" id="IPR050066">
    <property type="entry name" value="UvrABC_protein_C"/>
</dbReference>
<dbReference type="InterPro" id="IPR010994">
    <property type="entry name" value="RuvA_2-like"/>
</dbReference>
<dbReference type="InterPro" id="IPR001943">
    <property type="entry name" value="UVR_dom"/>
</dbReference>
<dbReference type="Pfam" id="PF22920">
    <property type="entry name" value="UvrC_RNaseH"/>
    <property type="match status" value="1"/>
</dbReference>
<comment type="function">
    <text evidence="8 13">The UvrABC repair system catalyzes the recognition and processing of DNA lesions. UvrC both incises the 5' and 3' sides of the lesion. The N-terminal half is responsible for the 3' incision and the C-terminal half is responsible for the 5' incision.</text>
</comment>
<dbReference type="Pfam" id="PF02151">
    <property type="entry name" value="UVR"/>
    <property type="match status" value="1"/>
</dbReference>
<dbReference type="InterPro" id="IPR047296">
    <property type="entry name" value="GIY-YIG_UvrC_Cho"/>
</dbReference>
<dbReference type="SMART" id="SM00465">
    <property type="entry name" value="GIYc"/>
    <property type="match status" value="1"/>
</dbReference>
<proteinExistence type="inferred from homology"/>
<evidence type="ECO:0000256" key="9">
    <source>
        <dbReference type="ARBA" id="ARBA00061531"/>
    </source>
</evidence>
<dbReference type="Gene3D" id="4.10.860.10">
    <property type="entry name" value="UVR domain"/>
    <property type="match status" value="1"/>
</dbReference>
<evidence type="ECO:0000256" key="11">
    <source>
        <dbReference type="ARBA" id="ARBA00067419"/>
    </source>
</evidence>
<dbReference type="EMBL" id="JSUM01000005">
    <property type="protein sequence ID" value="KGQ70814.1"/>
    <property type="molecule type" value="Genomic_DNA"/>
</dbReference>
<dbReference type="FunFam" id="3.40.1440.10:FF:000001">
    <property type="entry name" value="UvrABC system protein C"/>
    <property type="match status" value="1"/>
</dbReference>
<dbReference type="InterPro" id="IPR000305">
    <property type="entry name" value="GIY-YIG_endonuc"/>
</dbReference>
<dbReference type="AlphaFoldDB" id="A0A0A3BB86"/>
<evidence type="ECO:0000256" key="1">
    <source>
        <dbReference type="ARBA" id="ARBA00004496"/>
    </source>
</evidence>
<dbReference type="GO" id="GO:0009381">
    <property type="term" value="F:excinuclease ABC activity"/>
    <property type="evidence" value="ECO:0007669"/>
    <property type="project" value="UniProtKB-UniRule"/>
</dbReference>
<comment type="similarity">
    <text evidence="9 13">Belongs to the UvrC family.</text>
</comment>
<dbReference type="Gene3D" id="1.10.150.20">
    <property type="entry name" value="5' to 3' exonuclease, C-terminal subdomain"/>
    <property type="match status" value="1"/>
</dbReference>
<dbReference type="GO" id="GO:0003677">
    <property type="term" value="F:DNA binding"/>
    <property type="evidence" value="ECO:0007669"/>
    <property type="project" value="UniProtKB-UniRule"/>
</dbReference>
<dbReference type="InterPro" id="IPR035901">
    <property type="entry name" value="GIY-YIG_endonuc_sf"/>
</dbReference>
<feature type="domain" description="GIY-YIG" evidence="15">
    <location>
        <begin position="13"/>
        <end position="91"/>
    </location>
</feature>